<dbReference type="InterPro" id="IPR002110">
    <property type="entry name" value="Ankyrin_rpt"/>
</dbReference>
<evidence type="ECO:0000256" key="3">
    <source>
        <dbReference type="PROSITE-ProRule" id="PRU00023"/>
    </source>
</evidence>
<evidence type="ECO:0000256" key="2">
    <source>
        <dbReference type="ARBA" id="ARBA00023043"/>
    </source>
</evidence>
<dbReference type="SMART" id="SM00248">
    <property type="entry name" value="ANK"/>
    <property type="match status" value="3"/>
</dbReference>
<evidence type="ECO:0000256" key="1">
    <source>
        <dbReference type="ARBA" id="ARBA00022737"/>
    </source>
</evidence>
<sequence length="216" mass="23025">MVNKESLHIAVRQGDAQRVKSLLLRNPELVNLKDTDGRSALHHAANLTPESAGVSMVNALLSVGAEVDVFNNHHATPLHRAILSKNHAVSLALVEGGADVRARNKAGKSALELCVDGSLRESLLALTEARGAVSDRPLYNVPRSAGNTTKGPRGRAASLPASRFFAASRYSSAVNKTQDHLDLAQTPGRDDPAVLSEGIESSWRPIITPSQVCFVM</sequence>
<evidence type="ECO:0000313" key="5">
    <source>
        <dbReference type="Proteomes" id="UP001190700"/>
    </source>
</evidence>
<evidence type="ECO:0000313" key="4">
    <source>
        <dbReference type="EMBL" id="KAK3262259.1"/>
    </source>
</evidence>
<dbReference type="Gene3D" id="1.25.40.20">
    <property type="entry name" value="Ankyrin repeat-containing domain"/>
    <property type="match status" value="1"/>
</dbReference>
<dbReference type="GO" id="GO:0085020">
    <property type="term" value="P:protein K6-linked ubiquitination"/>
    <property type="evidence" value="ECO:0007669"/>
    <property type="project" value="TreeGrafter"/>
</dbReference>
<dbReference type="PROSITE" id="PS50297">
    <property type="entry name" value="ANK_REP_REGION"/>
    <property type="match status" value="2"/>
</dbReference>
<proteinExistence type="predicted"/>
<gene>
    <name evidence="4" type="ORF">CYMTET_28873</name>
</gene>
<accession>A0AAE0FM39</accession>
<feature type="repeat" description="ANK" evidence="3">
    <location>
        <begin position="73"/>
        <end position="105"/>
    </location>
</feature>
<name>A0AAE0FM39_9CHLO</name>
<dbReference type="EMBL" id="LGRX02016349">
    <property type="protein sequence ID" value="KAK3262259.1"/>
    <property type="molecule type" value="Genomic_DNA"/>
</dbReference>
<dbReference type="Pfam" id="PF12796">
    <property type="entry name" value="Ank_2"/>
    <property type="match status" value="1"/>
</dbReference>
<dbReference type="GO" id="GO:0004842">
    <property type="term" value="F:ubiquitin-protein transferase activity"/>
    <property type="evidence" value="ECO:0007669"/>
    <property type="project" value="TreeGrafter"/>
</dbReference>
<dbReference type="Proteomes" id="UP001190700">
    <property type="component" value="Unassembled WGS sequence"/>
</dbReference>
<keyword evidence="2 3" id="KW-0040">ANK repeat</keyword>
<keyword evidence="1" id="KW-0677">Repeat</keyword>
<dbReference type="SUPFAM" id="SSF48403">
    <property type="entry name" value="Ankyrin repeat"/>
    <property type="match status" value="1"/>
</dbReference>
<protein>
    <submittedName>
        <fullName evidence="4">Uncharacterized protein</fullName>
    </submittedName>
</protein>
<dbReference type="InterPro" id="IPR036770">
    <property type="entry name" value="Ankyrin_rpt-contain_sf"/>
</dbReference>
<dbReference type="PROSITE" id="PS50088">
    <property type="entry name" value="ANK_REPEAT"/>
    <property type="match status" value="2"/>
</dbReference>
<dbReference type="PANTHER" id="PTHR24171">
    <property type="entry name" value="ANKYRIN REPEAT DOMAIN-CONTAINING PROTEIN 39-RELATED"/>
    <property type="match status" value="1"/>
</dbReference>
<dbReference type="AlphaFoldDB" id="A0AAE0FM39"/>
<dbReference type="PANTHER" id="PTHR24171:SF11">
    <property type="entry name" value="26S PROTEASOME NON-ATPASE REGULATORY SUBUNIT 10"/>
    <property type="match status" value="1"/>
</dbReference>
<comment type="caution">
    <text evidence="4">The sequence shown here is derived from an EMBL/GenBank/DDBJ whole genome shotgun (WGS) entry which is preliminary data.</text>
</comment>
<organism evidence="4 5">
    <name type="scientific">Cymbomonas tetramitiformis</name>
    <dbReference type="NCBI Taxonomy" id="36881"/>
    <lineage>
        <taxon>Eukaryota</taxon>
        <taxon>Viridiplantae</taxon>
        <taxon>Chlorophyta</taxon>
        <taxon>Pyramimonadophyceae</taxon>
        <taxon>Pyramimonadales</taxon>
        <taxon>Pyramimonadaceae</taxon>
        <taxon>Cymbomonas</taxon>
    </lineage>
</organism>
<reference evidence="4 5" key="1">
    <citation type="journal article" date="2015" name="Genome Biol. Evol.">
        <title>Comparative Genomics of a Bacterivorous Green Alga Reveals Evolutionary Causalities and Consequences of Phago-Mixotrophic Mode of Nutrition.</title>
        <authorList>
            <person name="Burns J.A."/>
            <person name="Paasch A."/>
            <person name="Narechania A."/>
            <person name="Kim E."/>
        </authorList>
    </citation>
    <scope>NUCLEOTIDE SEQUENCE [LARGE SCALE GENOMIC DNA]</scope>
    <source>
        <strain evidence="4 5">PLY_AMNH</strain>
    </source>
</reference>
<keyword evidence="5" id="KW-1185">Reference proteome</keyword>
<feature type="repeat" description="ANK" evidence="3">
    <location>
        <begin position="36"/>
        <end position="72"/>
    </location>
</feature>